<dbReference type="RefSeq" id="WP_420904691.1">
    <property type="nucleotide sequence ID" value="NZ_BAAFGK010000004.1"/>
</dbReference>
<evidence type="ECO:0000313" key="3">
    <source>
        <dbReference type="Proteomes" id="UP001628193"/>
    </source>
</evidence>
<dbReference type="Proteomes" id="UP001628193">
    <property type="component" value="Unassembled WGS sequence"/>
</dbReference>
<gene>
    <name evidence="2" type="primary">umpB</name>
    <name evidence="2" type="ORF">SIID45300_01297</name>
</gene>
<evidence type="ECO:0000256" key="1">
    <source>
        <dbReference type="SAM" id="Phobius"/>
    </source>
</evidence>
<keyword evidence="3" id="KW-1185">Reference proteome</keyword>
<sequence>MNSTLVLLLDTFLDTITDIAPIVVLIVFFQLLILRDGLPHPKRLFLGMVFVLIGITLFLVGLEKALFPIGKLMATQLSAPQFLFGANEVPADSTWRDYGWLYLFGAMIGFATTIAEPALMAVAFKANQVSRGTISEWPLRVAVAIGVAIGISLGCFRIVTGTSLAMYIIVGYIIVIIQTWFAPKFIISLAYDSGGVTTSTVTVPLVAALGIGLSSTVPGRNPAIDGFGLIAFASLFPMMTVMGYAQLAVWQKQKAQRMARENASLIQQEI</sequence>
<feature type="transmembrane region" description="Helical" evidence="1">
    <location>
        <begin position="165"/>
        <end position="182"/>
    </location>
</feature>
<protein>
    <submittedName>
        <fullName evidence="2">Na(+), Li(+), K(+)/H(+) antiporter subunit B</fullName>
    </submittedName>
</protein>
<feature type="transmembrane region" description="Helical" evidence="1">
    <location>
        <begin position="226"/>
        <end position="250"/>
    </location>
</feature>
<name>A0ABQ0C7W6_9PROT</name>
<dbReference type="Pfam" id="PF07556">
    <property type="entry name" value="DUF1538"/>
    <property type="match status" value="1"/>
</dbReference>
<accession>A0ABQ0C7W6</accession>
<organism evidence="2 3">
    <name type="scientific">Candidatus Magnetaquiglobus chichijimensis</name>
    <dbReference type="NCBI Taxonomy" id="3141448"/>
    <lineage>
        <taxon>Bacteria</taxon>
        <taxon>Pseudomonadati</taxon>
        <taxon>Pseudomonadota</taxon>
        <taxon>Magnetococcia</taxon>
        <taxon>Magnetococcales</taxon>
        <taxon>Candidatus Magnetaquicoccaceae</taxon>
        <taxon>Candidatus Magnetaquiglobus</taxon>
    </lineage>
</organism>
<feature type="transmembrane region" description="Helical" evidence="1">
    <location>
        <begin position="137"/>
        <end position="159"/>
    </location>
</feature>
<keyword evidence="1" id="KW-0812">Transmembrane</keyword>
<keyword evidence="1" id="KW-0472">Membrane</keyword>
<feature type="transmembrane region" description="Helical" evidence="1">
    <location>
        <begin position="100"/>
        <end position="125"/>
    </location>
</feature>
<reference evidence="2 3" key="1">
    <citation type="submission" date="2024-09" db="EMBL/GenBank/DDBJ databases">
        <title>Draft genome sequence of Candidatus Magnetaquicoccaceae bacterium FCR-1.</title>
        <authorList>
            <person name="Shimoshige H."/>
            <person name="Shimamura S."/>
            <person name="Taoka A."/>
            <person name="Kobayashi H."/>
            <person name="Maekawa T."/>
        </authorList>
    </citation>
    <scope>NUCLEOTIDE SEQUENCE [LARGE SCALE GENOMIC DNA]</scope>
    <source>
        <strain evidence="2 3">FCR-1</strain>
    </source>
</reference>
<feature type="transmembrane region" description="Helical" evidence="1">
    <location>
        <begin position="12"/>
        <end position="32"/>
    </location>
</feature>
<evidence type="ECO:0000313" key="2">
    <source>
        <dbReference type="EMBL" id="GAB0056979.1"/>
    </source>
</evidence>
<dbReference type="EMBL" id="BAAFGK010000004">
    <property type="protein sequence ID" value="GAB0056979.1"/>
    <property type="molecule type" value="Genomic_DNA"/>
</dbReference>
<comment type="caution">
    <text evidence="2">The sequence shown here is derived from an EMBL/GenBank/DDBJ whole genome shotgun (WGS) entry which is preliminary data.</text>
</comment>
<dbReference type="InterPro" id="IPR011435">
    <property type="entry name" value="UmpAB"/>
</dbReference>
<feature type="transmembrane region" description="Helical" evidence="1">
    <location>
        <begin position="44"/>
        <end position="62"/>
    </location>
</feature>
<proteinExistence type="predicted"/>
<keyword evidence="1" id="KW-1133">Transmembrane helix</keyword>